<gene>
    <name evidence="1" type="ORF">GCM10007977_037630</name>
</gene>
<reference evidence="1" key="2">
    <citation type="submission" date="2020-09" db="EMBL/GenBank/DDBJ databases">
        <authorList>
            <person name="Sun Q."/>
            <person name="Ohkuma M."/>
        </authorList>
    </citation>
    <scope>NUCLEOTIDE SEQUENCE</scope>
    <source>
        <strain evidence="1">JCM 19831</strain>
    </source>
</reference>
<dbReference type="EMBL" id="BMPI01000016">
    <property type="protein sequence ID" value="GGM32699.1"/>
    <property type="molecule type" value="Genomic_DNA"/>
</dbReference>
<protein>
    <submittedName>
        <fullName evidence="1">Uncharacterized protein</fullName>
    </submittedName>
</protein>
<keyword evidence="2" id="KW-1185">Reference proteome</keyword>
<reference evidence="1" key="1">
    <citation type="journal article" date="2014" name="Int. J. Syst. Evol. Microbiol.">
        <title>Complete genome sequence of Corynebacterium casei LMG S-19264T (=DSM 44701T), isolated from a smear-ripened cheese.</title>
        <authorList>
            <consortium name="US DOE Joint Genome Institute (JGI-PGF)"/>
            <person name="Walter F."/>
            <person name="Albersmeier A."/>
            <person name="Kalinowski J."/>
            <person name="Ruckert C."/>
        </authorList>
    </citation>
    <scope>NUCLEOTIDE SEQUENCE</scope>
    <source>
        <strain evidence="1">JCM 19831</strain>
    </source>
</reference>
<dbReference type="AlphaFoldDB" id="A0A917WVI3"/>
<name>A0A917WVI3_9ACTN</name>
<evidence type="ECO:0000313" key="1">
    <source>
        <dbReference type="EMBL" id="GGM32699.1"/>
    </source>
</evidence>
<comment type="caution">
    <text evidence="1">The sequence shown here is derived from an EMBL/GenBank/DDBJ whole genome shotgun (WGS) entry which is preliminary data.</text>
</comment>
<sequence length="75" mass="8542">MSRFGKKTGADGNVSPCHRVVPGIPGCKVWGVTAMTRTEHDRRKRQMNRRIREVLAVRRMMASQPDAPPVEDQQR</sequence>
<evidence type="ECO:0000313" key="2">
    <source>
        <dbReference type="Proteomes" id="UP000642070"/>
    </source>
</evidence>
<organism evidence="1 2">
    <name type="scientific">Dactylosporangium sucinum</name>
    <dbReference type="NCBI Taxonomy" id="1424081"/>
    <lineage>
        <taxon>Bacteria</taxon>
        <taxon>Bacillati</taxon>
        <taxon>Actinomycetota</taxon>
        <taxon>Actinomycetes</taxon>
        <taxon>Micromonosporales</taxon>
        <taxon>Micromonosporaceae</taxon>
        <taxon>Dactylosporangium</taxon>
    </lineage>
</organism>
<proteinExistence type="predicted"/>
<dbReference type="Proteomes" id="UP000642070">
    <property type="component" value="Unassembled WGS sequence"/>
</dbReference>
<accession>A0A917WVI3</accession>